<dbReference type="SUPFAM" id="SSF53098">
    <property type="entry name" value="Ribonuclease H-like"/>
    <property type="match status" value="1"/>
</dbReference>
<dbReference type="VEuPathDB" id="FungiDB:RhiirA1_449491"/>
<comment type="caution">
    <text evidence="1">The sequence shown here is derived from an EMBL/GenBank/DDBJ whole genome shotgun (WGS) entry which is preliminary data.</text>
</comment>
<dbReference type="VEuPathDB" id="FungiDB:RhiirFUN_003548"/>
<dbReference type="AlphaFoldDB" id="A0A2N0SH54"/>
<reference evidence="1 2" key="2">
    <citation type="submission" date="2017-10" db="EMBL/GenBank/DDBJ databases">
        <title>Genome analyses suggest a sexual origin of heterokaryosis in a supposedly ancient asexual fungus.</title>
        <authorList>
            <person name="Corradi N."/>
            <person name="Sedzielewska K."/>
            <person name="Noel J."/>
            <person name="Charron P."/>
            <person name="Farinelli L."/>
            <person name="Marton T."/>
            <person name="Kruger M."/>
            <person name="Pelin A."/>
            <person name="Brachmann A."/>
            <person name="Corradi N."/>
        </authorList>
    </citation>
    <scope>NUCLEOTIDE SEQUENCE [LARGE SCALE GENOMIC DNA]</scope>
    <source>
        <strain evidence="1 2">A1</strain>
    </source>
</reference>
<name>A0A2N0SH54_9GLOM</name>
<proteinExistence type="predicted"/>
<evidence type="ECO:0000313" key="1">
    <source>
        <dbReference type="EMBL" id="PKC74846.1"/>
    </source>
</evidence>
<dbReference type="VEuPathDB" id="FungiDB:FUN_012085"/>
<gene>
    <name evidence="1" type="ORF">RhiirA1_449491</name>
</gene>
<dbReference type="VEuPathDB" id="FungiDB:RhiirFUN_002879"/>
<dbReference type="Proteomes" id="UP000232688">
    <property type="component" value="Unassembled WGS sequence"/>
</dbReference>
<dbReference type="InterPro" id="IPR012337">
    <property type="entry name" value="RNaseH-like_sf"/>
</dbReference>
<organism evidence="1 2">
    <name type="scientific">Rhizophagus irregularis</name>
    <dbReference type="NCBI Taxonomy" id="588596"/>
    <lineage>
        <taxon>Eukaryota</taxon>
        <taxon>Fungi</taxon>
        <taxon>Fungi incertae sedis</taxon>
        <taxon>Mucoromycota</taxon>
        <taxon>Glomeromycotina</taxon>
        <taxon>Glomeromycetes</taxon>
        <taxon>Glomerales</taxon>
        <taxon>Glomeraceae</taxon>
        <taxon>Rhizophagus</taxon>
    </lineage>
</organism>
<dbReference type="EMBL" id="LLXH01000039">
    <property type="protein sequence ID" value="PKC74846.1"/>
    <property type="molecule type" value="Genomic_DNA"/>
</dbReference>
<reference evidence="1 2" key="1">
    <citation type="submission" date="2017-10" db="EMBL/GenBank/DDBJ databases">
        <title>Extensive intraspecific genome diversity in a model arbuscular mycorrhizal fungus.</title>
        <authorList>
            <person name="Chen E.C.H."/>
            <person name="Morin E."/>
            <person name="Baudet D."/>
            <person name="Noel J."/>
            <person name="Ndikumana S."/>
            <person name="Charron P."/>
            <person name="St-Onge C."/>
            <person name="Giorgi J."/>
            <person name="Grigoriev I.V."/>
            <person name="Roux C."/>
            <person name="Martin F.M."/>
            <person name="Corradi N."/>
        </authorList>
    </citation>
    <scope>NUCLEOTIDE SEQUENCE [LARGE SCALE GENOMIC DNA]</scope>
    <source>
        <strain evidence="1 2">A1</strain>
    </source>
</reference>
<protein>
    <recommendedName>
        <fullName evidence="3">RNase H type-1 domain-containing protein</fullName>
    </recommendedName>
</protein>
<evidence type="ECO:0008006" key="3">
    <source>
        <dbReference type="Google" id="ProtNLM"/>
    </source>
</evidence>
<accession>A0A2N0SH54</accession>
<sequence length="479" mass="55479">MVSHVPVPGQHAPGLSPQLGQVHLECIQYFLPTTLRTIMLRTCPLSFPAWINYHPQPLGHHYPEGRGLPEHKSLLPFYNNQIFFVATKPFHTLRHLAFDHFIKLDKSPLKIITPTTVDVSFTSMEITYSKNVFDHIDNALLCHPIIKTELKSCAKILENERLLTFYTDGSVQNIGGTHSLSGYGWTQVQPFTPKVTFKGSTKHLLITLHKVTGHSSNAHNDEADRLAKSATNFKWRHRLVKEWLQHNPTDALCGAKLSKIQGNKIKKCNFIYPTIDIQQRNYPRLYPIGNIPCKDCNDIQNSNAHIGICHNHSNDIITLLLDEGYNLLQLIRDNTKETPYALEATIRSSRFFDTNFNGPLLTSHPYKKLRFSLFIQFITQFMEKIDVIIWKRRNTWLKPGNDNGTNQSPRRVYTHRRATSSPYSREGVFYNDRAHIRWTSSNFLHSGKWTKHRDNFWFDNIYLFSFLNHNFLGNFIDTR</sequence>
<dbReference type="GO" id="GO:0003676">
    <property type="term" value="F:nucleic acid binding"/>
    <property type="evidence" value="ECO:0007669"/>
    <property type="project" value="InterPro"/>
</dbReference>
<dbReference type="InterPro" id="IPR036397">
    <property type="entry name" value="RNaseH_sf"/>
</dbReference>
<dbReference type="Gene3D" id="3.30.420.10">
    <property type="entry name" value="Ribonuclease H-like superfamily/Ribonuclease H"/>
    <property type="match status" value="1"/>
</dbReference>
<evidence type="ECO:0000313" key="2">
    <source>
        <dbReference type="Proteomes" id="UP000232688"/>
    </source>
</evidence>
<dbReference type="VEuPathDB" id="FungiDB:FUN_012363"/>